<comment type="similarity">
    <text evidence="1">Belongs to the FldB/FldC dehydratase alpha/beta subunit family.</text>
</comment>
<dbReference type="AlphaFoldDB" id="F4QTJ1"/>
<dbReference type="HOGENOM" id="CLU_663623_0_0_5"/>
<dbReference type="Gene3D" id="3.40.50.11900">
    <property type="match status" value="1"/>
</dbReference>
<keyword evidence="2" id="KW-0479">Metal-binding</keyword>
<dbReference type="STRING" id="715226.ABI_44880"/>
<dbReference type="eggNOG" id="COG1775">
    <property type="taxonomic scope" value="Bacteria"/>
</dbReference>
<dbReference type="GO" id="GO:0046872">
    <property type="term" value="F:metal ion binding"/>
    <property type="evidence" value="ECO:0007669"/>
    <property type="project" value="UniProtKB-KW"/>
</dbReference>
<dbReference type="EMBL" id="GL883080">
    <property type="protein sequence ID" value="EGF90061.1"/>
    <property type="molecule type" value="Genomic_DNA"/>
</dbReference>
<evidence type="ECO:0000256" key="4">
    <source>
        <dbReference type="ARBA" id="ARBA00023014"/>
    </source>
</evidence>
<name>F4QTJ1_9CAUL</name>
<dbReference type="PANTHER" id="PTHR30548:SF4">
    <property type="entry name" value="SUBUNIT OF OXYGEN-SENSITIVE 2-HYDROXYISOCAPROYL-COA DEHYDRATASE"/>
    <property type="match status" value="1"/>
</dbReference>
<dbReference type="Pfam" id="PF06050">
    <property type="entry name" value="HGD-D"/>
    <property type="match status" value="1"/>
</dbReference>
<dbReference type="PANTHER" id="PTHR30548">
    <property type="entry name" value="2-HYDROXYGLUTARYL-COA DEHYDRATASE, D-COMPONENT-RELATED"/>
    <property type="match status" value="1"/>
</dbReference>
<dbReference type="InterPro" id="IPR010327">
    <property type="entry name" value="FldB/FldC_alpha/beta"/>
</dbReference>
<dbReference type="OrthoDB" id="3175226at2"/>
<evidence type="ECO:0000256" key="2">
    <source>
        <dbReference type="ARBA" id="ARBA00022723"/>
    </source>
</evidence>
<reference evidence="6" key="1">
    <citation type="submission" date="2011-03" db="EMBL/GenBank/DDBJ databases">
        <title>Draft genome sequence of Brevundimonas diminuta.</title>
        <authorList>
            <person name="Brown P.J.B."/>
            <person name="Buechlein A."/>
            <person name="Hemmerich C."/>
            <person name="Brun Y.V."/>
        </authorList>
    </citation>
    <scope>NUCLEOTIDE SEQUENCE [LARGE SCALE GENOMIC DNA]</scope>
    <source>
        <strain evidence="6">C19</strain>
    </source>
</reference>
<dbReference type="RefSeq" id="WP_006275262.1">
    <property type="nucleotide sequence ID" value="NZ_GL883080.1"/>
</dbReference>
<dbReference type="Proteomes" id="UP000006512">
    <property type="component" value="Unassembled WGS sequence"/>
</dbReference>
<accession>F4QTJ1</accession>
<keyword evidence="6" id="KW-1185">Reference proteome</keyword>
<sequence length="438" mass="49066">MSIETGPKETGQRSRKDLACTAVATAYQKAFGAELKRRVVDDGEPFVVAQADTPHEIFHAMDIALVTNQWWSAYISAKQLSARYFDVMAERGYPANSCKYCSLGLACTLANDPKTAPWGGLPKPALLVARLTCDCIQHVFEQWAQALGTEFFPIEAPAWEHKEGDWFRHSRTQWERVYQPDRVQLLVDEMADLIAVLEQRTGRRFDAAKFHHLMERINEQEGYIAEAAEMIGSARPCPVSIADQMPNTMIPQWHRGSDWAVEHARRFRDEVAERVKAGIGAAANERIRLMWIGAGVWHDPGFYQALEDRLGAVFVWSMYMPFAGPQYIRELDGRDMHALASRICSMNEVLHLPPWMNGWMTAEADRCGIDAAIVLVPPDNRLSQSGTRLTAQALEQAGVPVLALDGDMVDAKSWNHDRMVAQVADFLAQRGLIQGTAA</sequence>
<dbReference type="GO" id="GO:0051536">
    <property type="term" value="F:iron-sulfur cluster binding"/>
    <property type="evidence" value="ECO:0007669"/>
    <property type="project" value="UniProtKB-KW"/>
</dbReference>
<dbReference type="Gene3D" id="3.40.50.11890">
    <property type="match status" value="1"/>
</dbReference>
<evidence type="ECO:0000313" key="5">
    <source>
        <dbReference type="EMBL" id="EGF90061.1"/>
    </source>
</evidence>
<keyword evidence="4" id="KW-0411">Iron-sulfur</keyword>
<gene>
    <name evidence="5" type="ORF">ABI_44880</name>
</gene>
<evidence type="ECO:0000256" key="1">
    <source>
        <dbReference type="ARBA" id="ARBA00005806"/>
    </source>
</evidence>
<protein>
    <submittedName>
        <fullName evidence="5">2-hydroxyglutaryl-CoA dehydratase, D-component family protein</fullName>
    </submittedName>
</protein>
<organism evidence="5 6">
    <name type="scientific">Asticcacaulis biprosthecium C19</name>
    <dbReference type="NCBI Taxonomy" id="715226"/>
    <lineage>
        <taxon>Bacteria</taxon>
        <taxon>Pseudomonadati</taxon>
        <taxon>Pseudomonadota</taxon>
        <taxon>Alphaproteobacteria</taxon>
        <taxon>Caulobacterales</taxon>
        <taxon>Caulobacteraceae</taxon>
        <taxon>Asticcacaulis</taxon>
    </lineage>
</organism>
<evidence type="ECO:0000313" key="6">
    <source>
        <dbReference type="Proteomes" id="UP000006512"/>
    </source>
</evidence>
<evidence type="ECO:0000256" key="3">
    <source>
        <dbReference type="ARBA" id="ARBA00023004"/>
    </source>
</evidence>
<proteinExistence type="inferred from homology"/>
<keyword evidence="3" id="KW-0408">Iron</keyword>